<proteinExistence type="predicted"/>
<feature type="non-terminal residue" evidence="2">
    <location>
        <position position="70"/>
    </location>
</feature>
<name>A0AAN8WU27_HALRR</name>
<evidence type="ECO:0000313" key="3">
    <source>
        <dbReference type="Proteomes" id="UP001381693"/>
    </source>
</evidence>
<dbReference type="EMBL" id="JAXCGZ010018371">
    <property type="protein sequence ID" value="KAK7067424.1"/>
    <property type="molecule type" value="Genomic_DNA"/>
</dbReference>
<comment type="caution">
    <text evidence="2">The sequence shown here is derived from an EMBL/GenBank/DDBJ whole genome shotgun (WGS) entry which is preliminary data.</text>
</comment>
<gene>
    <name evidence="2" type="ORF">SK128_001900</name>
</gene>
<sequence length="70" mass="7307">MRKSGTGSVPGGAVVSSLSDNDTEDEDDPQAAGNSGDAMAGSQRAGQQALYFPSTTSMDFHQKLMWAVKL</sequence>
<reference evidence="2 3" key="1">
    <citation type="submission" date="2023-11" db="EMBL/GenBank/DDBJ databases">
        <title>Halocaridina rubra genome assembly.</title>
        <authorList>
            <person name="Smith C."/>
        </authorList>
    </citation>
    <scope>NUCLEOTIDE SEQUENCE [LARGE SCALE GENOMIC DNA]</scope>
    <source>
        <strain evidence="2">EP-1</strain>
        <tissue evidence="2">Whole</tissue>
    </source>
</reference>
<evidence type="ECO:0000256" key="1">
    <source>
        <dbReference type="SAM" id="MobiDB-lite"/>
    </source>
</evidence>
<dbReference type="Proteomes" id="UP001381693">
    <property type="component" value="Unassembled WGS sequence"/>
</dbReference>
<evidence type="ECO:0000313" key="2">
    <source>
        <dbReference type="EMBL" id="KAK7067424.1"/>
    </source>
</evidence>
<dbReference type="AlphaFoldDB" id="A0AAN8WU27"/>
<accession>A0AAN8WU27</accession>
<keyword evidence="3" id="KW-1185">Reference proteome</keyword>
<feature type="region of interest" description="Disordered" evidence="1">
    <location>
        <begin position="1"/>
        <end position="46"/>
    </location>
</feature>
<organism evidence="2 3">
    <name type="scientific">Halocaridina rubra</name>
    <name type="common">Hawaiian red shrimp</name>
    <dbReference type="NCBI Taxonomy" id="373956"/>
    <lineage>
        <taxon>Eukaryota</taxon>
        <taxon>Metazoa</taxon>
        <taxon>Ecdysozoa</taxon>
        <taxon>Arthropoda</taxon>
        <taxon>Crustacea</taxon>
        <taxon>Multicrustacea</taxon>
        <taxon>Malacostraca</taxon>
        <taxon>Eumalacostraca</taxon>
        <taxon>Eucarida</taxon>
        <taxon>Decapoda</taxon>
        <taxon>Pleocyemata</taxon>
        <taxon>Caridea</taxon>
        <taxon>Atyoidea</taxon>
        <taxon>Atyidae</taxon>
        <taxon>Halocaridina</taxon>
    </lineage>
</organism>
<protein>
    <submittedName>
        <fullName evidence="2">Uncharacterized protein</fullName>
    </submittedName>
</protein>